<comment type="caution">
    <text evidence="1">The sequence shown here is derived from an EMBL/GenBank/DDBJ whole genome shotgun (WGS) entry which is preliminary data.</text>
</comment>
<accession>A0AAE1B288</accession>
<sequence length="102" mass="11637">MSQHLSLGHGAHLIYNYHLSFREWGVTLEDANCIPIVQLNFFPGTRISECYGSSGDRFYSCASRTSSVEMERRGPVGLMRHSSIANVEKLSESERKCQRKRK</sequence>
<protein>
    <submittedName>
        <fullName evidence="1">Uncharacterized protein</fullName>
    </submittedName>
</protein>
<name>A0AAE1B288_9GAST</name>
<gene>
    <name evidence="1" type="ORF">RRG08_034595</name>
</gene>
<organism evidence="1 2">
    <name type="scientific">Elysia crispata</name>
    <name type="common">lettuce slug</name>
    <dbReference type="NCBI Taxonomy" id="231223"/>
    <lineage>
        <taxon>Eukaryota</taxon>
        <taxon>Metazoa</taxon>
        <taxon>Spiralia</taxon>
        <taxon>Lophotrochozoa</taxon>
        <taxon>Mollusca</taxon>
        <taxon>Gastropoda</taxon>
        <taxon>Heterobranchia</taxon>
        <taxon>Euthyneura</taxon>
        <taxon>Panpulmonata</taxon>
        <taxon>Sacoglossa</taxon>
        <taxon>Placobranchoidea</taxon>
        <taxon>Plakobranchidae</taxon>
        <taxon>Elysia</taxon>
    </lineage>
</organism>
<dbReference type="AlphaFoldDB" id="A0AAE1B288"/>
<reference evidence="1" key="1">
    <citation type="journal article" date="2023" name="G3 (Bethesda)">
        <title>A reference genome for the long-term kleptoplast-retaining sea slug Elysia crispata morphotype clarki.</title>
        <authorList>
            <person name="Eastman K.E."/>
            <person name="Pendleton A.L."/>
            <person name="Shaikh M.A."/>
            <person name="Suttiyut T."/>
            <person name="Ogas R."/>
            <person name="Tomko P."/>
            <person name="Gavelis G."/>
            <person name="Widhalm J.R."/>
            <person name="Wisecaver J.H."/>
        </authorList>
    </citation>
    <scope>NUCLEOTIDE SEQUENCE</scope>
    <source>
        <strain evidence="1">ECLA1</strain>
    </source>
</reference>
<evidence type="ECO:0000313" key="1">
    <source>
        <dbReference type="EMBL" id="KAK3798034.1"/>
    </source>
</evidence>
<dbReference type="Proteomes" id="UP001283361">
    <property type="component" value="Unassembled WGS sequence"/>
</dbReference>
<evidence type="ECO:0000313" key="2">
    <source>
        <dbReference type="Proteomes" id="UP001283361"/>
    </source>
</evidence>
<keyword evidence="2" id="KW-1185">Reference proteome</keyword>
<dbReference type="EMBL" id="JAWDGP010000724">
    <property type="protein sequence ID" value="KAK3798034.1"/>
    <property type="molecule type" value="Genomic_DNA"/>
</dbReference>
<proteinExistence type="predicted"/>